<feature type="transmembrane region" description="Helical" evidence="11">
    <location>
        <begin position="199"/>
        <end position="222"/>
    </location>
</feature>
<dbReference type="GO" id="GO:0016020">
    <property type="term" value="C:membrane"/>
    <property type="evidence" value="ECO:0007669"/>
    <property type="project" value="UniProtKB-SubCell"/>
</dbReference>
<evidence type="ECO:0000256" key="10">
    <source>
        <dbReference type="SAM" id="MobiDB-lite"/>
    </source>
</evidence>
<dbReference type="CDD" id="cd03505">
    <property type="entry name" value="Delta9-FADS-like"/>
    <property type="match status" value="1"/>
</dbReference>
<dbReference type="InterPro" id="IPR015876">
    <property type="entry name" value="Acyl-CoA_DS"/>
</dbReference>
<evidence type="ECO:0000256" key="1">
    <source>
        <dbReference type="ARBA" id="ARBA00004141"/>
    </source>
</evidence>
<evidence type="ECO:0000259" key="12">
    <source>
        <dbReference type="Pfam" id="PF00487"/>
    </source>
</evidence>
<feature type="transmembrane region" description="Helical" evidence="11">
    <location>
        <begin position="77"/>
        <end position="99"/>
    </location>
</feature>
<evidence type="ECO:0000256" key="8">
    <source>
        <dbReference type="ARBA" id="ARBA00023098"/>
    </source>
</evidence>
<evidence type="ECO:0000256" key="6">
    <source>
        <dbReference type="ARBA" id="ARBA00023002"/>
    </source>
</evidence>
<accession>A0A6G4UD02</accession>
<comment type="subcellular location">
    <subcellularLocation>
        <location evidence="1">Membrane</location>
        <topology evidence="1">Multi-pass membrane protein</topology>
    </subcellularLocation>
</comment>
<evidence type="ECO:0000256" key="5">
    <source>
        <dbReference type="ARBA" id="ARBA00022989"/>
    </source>
</evidence>
<dbReference type="InterPro" id="IPR005804">
    <property type="entry name" value="FA_desaturase_dom"/>
</dbReference>
<comment type="similarity">
    <text evidence="2">Belongs to the fatty acid desaturase type 2 family.</text>
</comment>
<organism evidence="13 14">
    <name type="scientific">Streptomyces coryli</name>
    <dbReference type="NCBI Taxonomy" id="1128680"/>
    <lineage>
        <taxon>Bacteria</taxon>
        <taxon>Bacillati</taxon>
        <taxon>Actinomycetota</taxon>
        <taxon>Actinomycetes</taxon>
        <taxon>Kitasatosporales</taxon>
        <taxon>Streptomycetaceae</taxon>
        <taxon>Streptomyces</taxon>
    </lineage>
</organism>
<feature type="region of interest" description="Disordered" evidence="10">
    <location>
        <begin position="1"/>
        <end position="41"/>
    </location>
</feature>
<evidence type="ECO:0000256" key="2">
    <source>
        <dbReference type="ARBA" id="ARBA00008749"/>
    </source>
</evidence>
<evidence type="ECO:0000313" key="13">
    <source>
        <dbReference type="EMBL" id="NGN69258.1"/>
    </source>
</evidence>
<evidence type="ECO:0000256" key="3">
    <source>
        <dbReference type="ARBA" id="ARBA00022692"/>
    </source>
</evidence>
<keyword evidence="6" id="KW-0560">Oxidoreductase</keyword>
<sequence length="333" mass="36355">MSETLSTEPRAPVTPAAPAKPEYDGKSPFPTPDPAPPRDGGQRTYVAVTAAIVVAPFLALGLAVCLLWGNFLHPADLALAAGLYVTTGLGVTVGFHRGLTHGSFRAKRPLHLALAVAGSMSFQGDVITWVATHRRHHAFTDRPGDPHSPYRYGTHLAGQLRGLAHAHVGWLFRNDITPAERYAPDLLADRGLRAVARAFPWLCLVTLALPFGAGWAIGGSWLHGLTALVWAGLVRIALLHHVTWSVNSLCHMIGDRPFRTRRHDRATNLWPLALLSFGESWHNLHHADPTSARHGVERGQVDPSAGTIRLFERLGWVSDVRWPSADRIDARRA</sequence>
<dbReference type="Proteomes" id="UP000481583">
    <property type="component" value="Unassembled WGS sequence"/>
</dbReference>
<evidence type="ECO:0000256" key="7">
    <source>
        <dbReference type="ARBA" id="ARBA00023004"/>
    </source>
</evidence>
<keyword evidence="9 11" id="KW-0472">Membrane</keyword>
<proteinExistence type="inferred from homology"/>
<dbReference type="PANTHER" id="PTHR11351:SF3">
    <property type="entry name" value="BLL4393 PROTEIN"/>
    <property type="match status" value="1"/>
</dbReference>
<dbReference type="Pfam" id="PF00487">
    <property type="entry name" value="FA_desaturase"/>
    <property type="match status" value="1"/>
</dbReference>
<reference evidence="13 14" key="1">
    <citation type="submission" date="2020-02" db="EMBL/GenBank/DDBJ databases">
        <title>Whole-genome analyses of novel actinobacteria.</title>
        <authorList>
            <person name="Sahin N."/>
        </authorList>
    </citation>
    <scope>NUCLEOTIDE SEQUENCE [LARGE SCALE GENOMIC DNA]</scope>
    <source>
        <strain evidence="13 14">A7024</strain>
    </source>
</reference>
<gene>
    <name evidence="13" type="ORF">G5C51_35900</name>
</gene>
<feature type="domain" description="Fatty acid desaturase" evidence="12">
    <location>
        <begin position="79"/>
        <end position="290"/>
    </location>
</feature>
<keyword evidence="3 11" id="KW-0812">Transmembrane</keyword>
<feature type="transmembrane region" description="Helical" evidence="11">
    <location>
        <begin position="228"/>
        <end position="253"/>
    </location>
</feature>
<evidence type="ECO:0000256" key="4">
    <source>
        <dbReference type="ARBA" id="ARBA00022832"/>
    </source>
</evidence>
<comment type="caution">
    <text evidence="13">The sequence shown here is derived from an EMBL/GenBank/DDBJ whole genome shotgun (WGS) entry which is preliminary data.</text>
</comment>
<evidence type="ECO:0000256" key="11">
    <source>
        <dbReference type="SAM" id="Phobius"/>
    </source>
</evidence>
<keyword evidence="4" id="KW-0276">Fatty acid metabolism</keyword>
<dbReference type="GO" id="GO:0006631">
    <property type="term" value="P:fatty acid metabolic process"/>
    <property type="evidence" value="ECO:0007669"/>
    <property type="project" value="UniProtKB-KW"/>
</dbReference>
<keyword evidence="14" id="KW-1185">Reference proteome</keyword>
<dbReference type="RefSeq" id="WP_165244023.1">
    <property type="nucleotide sequence ID" value="NZ_JAAKZV010000275.1"/>
</dbReference>
<feature type="transmembrane region" description="Helical" evidence="11">
    <location>
        <begin position="45"/>
        <end position="71"/>
    </location>
</feature>
<keyword evidence="7" id="KW-0408">Iron</keyword>
<dbReference type="PANTHER" id="PTHR11351">
    <property type="entry name" value="ACYL-COA DESATURASE"/>
    <property type="match status" value="1"/>
</dbReference>
<keyword evidence="5 11" id="KW-1133">Transmembrane helix</keyword>
<evidence type="ECO:0000256" key="9">
    <source>
        <dbReference type="ARBA" id="ARBA00023136"/>
    </source>
</evidence>
<dbReference type="GO" id="GO:0016717">
    <property type="term" value="F:oxidoreductase activity, acting on paired donors, with oxidation of a pair of donors resulting in the reduction of molecular oxygen to two molecules of water"/>
    <property type="evidence" value="ECO:0007669"/>
    <property type="project" value="InterPro"/>
</dbReference>
<name>A0A6G4UD02_9ACTN</name>
<keyword evidence="8" id="KW-0443">Lipid metabolism</keyword>
<dbReference type="AlphaFoldDB" id="A0A6G4UD02"/>
<evidence type="ECO:0000313" key="14">
    <source>
        <dbReference type="Proteomes" id="UP000481583"/>
    </source>
</evidence>
<protein>
    <submittedName>
        <fullName evidence="13">Acyl-CoA desaturase</fullName>
    </submittedName>
</protein>
<dbReference type="PRINTS" id="PR00075">
    <property type="entry name" value="FACDDSATRASE"/>
</dbReference>
<dbReference type="EMBL" id="JAAKZV010000275">
    <property type="protein sequence ID" value="NGN69258.1"/>
    <property type="molecule type" value="Genomic_DNA"/>
</dbReference>